<dbReference type="AlphaFoldDB" id="A0A0K6H661"/>
<keyword evidence="3" id="KW-1185">Reference proteome</keyword>
<reference evidence="3" key="1">
    <citation type="submission" date="2015-08" db="EMBL/GenBank/DDBJ databases">
        <authorList>
            <person name="Varghese N."/>
        </authorList>
    </citation>
    <scope>NUCLEOTIDE SEQUENCE [LARGE SCALE GENOMIC DNA]</scope>
    <source>
        <strain evidence="3">DSM 17901</strain>
    </source>
</reference>
<evidence type="ECO:0000313" key="2">
    <source>
        <dbReference type="EMBL" id="CUA86323.1"/>
    </source>
</evidence>
<dbReference type="RefSeq" id="WP_054285288.1">
    <property type="nucleotide sequence ID" value="NZ_CYHA01000007.1"/>
</dbReference>
<feature type="chain" id="PRO_5005504077" evidence="1">
    <location>
        <begin position="20"/>
        <end position="177"/>
    </location>
</feature>
<feature type="signal peptide" evidence="1">
    <location>
        <begin position="1"/>
        <end position="19"/>
    </location>
</feature>
<evidence type="ECO:0000313" key="3">
    <source>
        <dbReference type="Proteomes" id="UP000243535"/>
    </source>
</evidence>
<dbReference type="EMBL" id="CYHA01000007">
    <property type="protein sequence ID" value="CUA86323.1"/>
    <property type="molecule type" value="Genomic_DNA"/>
</dbReference>
<protein>
    <submittedName>
        <fullName evidence="2">Uncharacterized protein</fullName>
    </submittedName>
</protein>
<dbReference type="OrthoDB" id="8588466at2"/>
<dbReference type="Proteomes" id="UP000243535">
    <property type="component" value="Unassembled WGS sequence"/>
</dbReference>
<gene>
    <name evidence="2" type="ORF">Ga0061063_2642</name>
</gene>
<name>A0A0K6H661_9NEIS</name>
<accession>A0A0K6H661</accession>
<dbReference type="STRING" id="375574.GCA_001418035_02418"/>
<evidence type="ECO:0000256" key="1">
    <source>
        <dbReference type="SAM" id="SignalP"/>
    </source>
</evidence>
<organism evidence="2 3">
    <name type="scientific">Gulbenkiania indica</name>
    <dbReference type="NCBI Taxonomy" id="375574"/>
    <lineage>
        <taxon>Bacteria</taxon>
        <taxon>Pseudomonadati</taxon>
        <taxon>Pseudomonadota</taxon>
        <taxon>Betaproteobacteria</taxon>
        <taxon>Neisseriales</taxon>
        <taxon>Chromobacteriaceae</taxon>
        <taxon>Gulbenkiania</taxon>
    </lineage>
</organism>
<sequence>MQRLLVSLIAALVPALVLAAPYTDARLGVRFNVPPGWRVQPETLRGERVLRVIPPKADQRERAAIDVSVRVGRVGRKDTLERFARRLSQPAGEREAARWVRLDDKVGRLGALYREGHFVDNHLWIVRNTLMVALQVDRTRAEARCSATAAEYKTWRRPLESVCWSLEFVAKPRSTSR</sequence>
<proteinExistence type="predicted"/>
<keyword evidence="1" id="KW-0732">Signal</keyword>